<keyword evidence="5" id="KW-1185">Reference proteome</keyword>
<keyword evidence="2" id="KW-0175">Coiled coil</keyword>
<dbReference type="Pfam" id="PF00656">
    <property type="entry name" value="Peptidase_C14"/>
    <property type="match status" value="1"/>
</dbReference>
<dbReference type="EMBL" id="CAUJNA010001113">
    <property type="protein sequence ID" value="CAJ1384401.1"/>
    <property type="molecule type" value="Genomic_DNA"/>
</dbReference>
<evidence type="ECO:0000259" key="3">
    <source>
        <dbReference type="Pfam" id="PF00656"/>
    </source>
</evidence>
<dbReference type="Pfam" id="PF07721">
    <property type="entry name" value="TPR_4"/>
    <property type="match status" value="1"/>
</dbReference>
<feature type="repeat" description="TPR" evidence="1">
    <location>
        <begin position="1214"/>
        <end position="1247"/>
    </location>
</feature>
<dbReference type="GO" id="GO:0006508">
    <property type="term" value="P:proteolysis"/>
    <property type="evidence" value="ECO:0007669"/>
    <property type="project" value="InterPro"/>
</dbReference>
<organism evidence="4 5">
    <name type="scientific">Effrenium voratum</name>
    <dbReference type="NCBI Taxonomy" id="2562239"/>
    <lineage>
        <taxon>Eukaryota</taxon>
        <taxon>Sar</taxon>
        <taxon>Alveolata</taxon>
        <taxon>Dinophyceae</taxon>
        <taxon>Suessiales</taxon>
        <taxon>Symbiodiniaceae</taxon>
        <taxon>Effrenium</taxon>
    </lineage>
</organism>
<name>A0AA36ICT4_9DINO</name>
<feature type="domain" description="Peptidase C14 caspase" evidence="3">
    <location>
        <begin position="27"/>
        <end position="204"/>
    </location>
</feature>
<dbReference type="InterPro" id="IPR019734">
    <property type="entry name" value="TPR_rpt"/>
</dbReference>
<dbReference type="PANTHER" id="PTHR19959">
    <property type="entry name" value="KINESIN LIGHT CHAIN"/>
    <property type="match status" value="1"/>
</dbReference>
<dbReference type="Proteomes" id="UP001178507">
    <property type="component" value="Unassembled WGS sequence"/>
</dbReference>
<dbReference type="Gene3D" id="1.25.40.10">
    <property type="entry name" value="Tetratricopeptide repeat domain"/>
    <property type="match status" value="6"/>
</dbReference>
<sequence length="2016" mass="227912">MSEKSDAWQLVVVGVSDQDDIDHGNSPNPCRDAKTLAEFARCMGFCSEPVVFAERSPVDEDAQLNLQIGLTEKLTEAAKKMRDNNIKKLMVYYAGHGESVDESRTVSVDLDLVLEEAVVSAVEENELKYVCVIVLLDSCRNKAEDSPAYKPRTFPSESNTYVYVYFCELYYPLRNSSLVPAALMHMIQAQSDCTISDFLLRMSQLLLQVTLGRINMEWAGLSRSKALWPFFPAGRRGLLVDREEVDVMPQEHYVALLNTFCVYGCLDCIIDHAVSLPMMLKDTKAMLKDKEKQLSASKPTLRHAIPSYGCLDCIMDCAMSLPVMLKGTKLKNVEADPEILREDGEIQLPASPTLRHMIPELRSIAASFFAKRHLFLDDWRRELEVAMCESLEEVKETLEKVTQEPGPSASFSHLPRRVPDSLRRCVLNARRDFYRRHQREGLMQTDHVIEVLQTLECYFDKLPLSAKESLEIQEVRAEEGREDVIPVLYAFVINGISASGIPEQQLRDLEKIVDYVDGKDVVKYGSRFFLGTGSLWIILQSAKLDDKTFRSVDRQLEAWTKQLRQSRAAWHTARLQVVPRPAVPAGLQKLVHQLCGANLATGPVVQLTADKVSQLVQLRQGVNPSQLHVFEGFRSASGWLRRGELSFTQAKDWKVLMQDINPSLSESLQNLAEKTCGRQLWGDSLEFQGAAFLLHRRAHLVSAQVGVVSNAVANRDLEQADEQLKEALRMMKSVYGGVDHANVAVTLHELGMVRKQKGDLEQAEVHLRRKKSVYGGVDHVNIAVTLHELGMVQRQTGDLKQAEVHLMEALRMKMFVYGDLEQAEEHLKGALRMKMSVYGSADNVNIAVTLHELGMVRKQKGDLGQAEERLKEALRMKKSVYGGADHVNIAVTLHELDMLLKQKGHLEQAEEHLKERLKEALRMKMSIYGGVDHVNIAVTLHELGMLLRHRGHLEQAEEALRMMKSVYGGVGHVSIAVSLHELGMLLKHRGHLEQAEEHLKETLRMMKSVYGGVDHVSIAVSLHELGMVLKHRGHLEQAEVHLMEALRMKKSVYGGVDHVNIAVTLHELGMVQRQKGDLKQAEVHLMEALRMKMFVYGSADNVNIAERLKEALRMKKSVYGGVDHVNIAVTLHELGMLLKHKGDLEQAKEHLKEPLRIKTSVCGGVDNVEVAVTLHELGMVRKQKGDLEQAEVHLMEALRMMMSVYGGADNVEIAVTLHELGMVRKQEGDLKQAEEHLKEALRMKMSVYGSADNVNIAVTLHELGMVRKQKGDLEQAEVHLMEALRMMMSVYGGADNVEIAVTLHELGMLLKQKGDLEQAEEHLKEHLKEALRMKKSVYAAADNAQGKEILQTDRQLHGGDSWSYLAKRQLYRDLSLNASFEADGKALHLYRTQRPRIEQDLARCKRAPQIQSRKFGSEPELENNAYITIEEWLWPRVKKPCVRLSGKLKHWVSSHSIVTLVHVAIEHLPDTCPLLRSRVSKKMSDEPDEPDESDEWQVVVVGVCRKGEMYTDASDDEDGAHPCRDAKNFAEFTKLICFCSEPVVFAIELESKPEGDQVVLLQKGLREALNTAAQRMKEKNIKKMIVYYGGHGGSIDAERTQSLELGLVLEDEVVRAVELANLEYEDCPVAMFFTRLKSLLRDITGGRTDMQMDPLQSRAADQDFFPAKCLKCLELKLPFERAKVRQVLEDEEYEALLNTFAIYGHCDCIMDNVYQTGVILQEMLEDTKQMVEQDGKSHVPASKHTLRHLIPQLQRIAKVFHKKKELFRSDWKRELDVVGLQTPGRTSFEHVLEEIEKVTGDSGDLGTGSSRPRLPEVVCRCVVEARRTYYRQEGEQDLMSFHHVQEVLELLSKYFTQLPPLKSASCVLKDPADSDDSEQEDFTVPDDLKEDKFIYKLTIVTAWCVNGISASSLTEEQLAQLEHLQEHFTKRDAETDNYEIYIGAGSIWIMLQSPTLDDRTIRSIHKELEAWTQMLRRSGAAWRAARLQKVPRAAVPGGLLNWCASWARPIWRQGPS</sequence>
<gene>
    <name evidence="4" type="ORF">EVOR1521_LOCUS11280</name>
</gene>
<protein>
    <recommendedName>
        <fullName evidence="3">Peptidase C14 caspase domain-containing protein</fullName>
    </recommendedName>
</protein>
<dbReference type="PANTHER" id="PTHR19959:SF119">
    <property type="entry name" value="FUNGAL LIPASE-LIKE DOMAIN-CONTAINING PROTEIN"/>
    <property type="match status" value="1"/>
</dbReference>
<dbReference type="SUPFAM" id="SSF48452">
    <property type="entry name" value="TPR-like"/>
    <property type="match status" value="3"/>
</dbReference>
<proteinExistence type="predicted"/>
<dbReference type="SMART" id="SM00028">
    <property type="entry name" value="TPR"/>
    <property type="match status" value="12"/>
</dbReference>
<dbReference type="PROSITE" id="PS50005">
    <property type="entry name" value="TPR"/>
    <property type="match status" value="1"/>
</dbReference>
<dbReference type="InterPro" id="IPR011600">
    <property type="entry name" value="Pept_C14_caspase"/>
</dbReference>
<dbReference type="Pfam" id="PF13424">
    <property type="entry name" value="TPR_12"/>
    <property type="match status" value="4"/>
</dbReference>
<evidence type="ECO:0000313" key="5">
    <source>
        <dbReference type="Proteomes" id="UP001178507"/>
    </source>
</evidence>
<dbReference type="GO" id="GO:0004197">
    <property type="term" value="F:cysteine-type endopeptidase activity"/>
    <property type="evidence" value="ECO:0007669"/>
    <property type="project" value="InterPro"/>
</dbReference>
<evidence type="ECO:0000256" key="2">
    <source>
        <dbReference type="SAM" id="Coils"/>
    </source>
</evidence>
<comment type="caution">
    <text evidence="4">The sequence shown here is derived from an EMBL/GenBank/DDBJ whole genome shotgun (WGS) entry which is preliminary data.</text>
</comment>
<feature type="coiled-coil region" evidence="2">
    <location>
        <begin position="856"/>
        <end position="923"/>
    </location>
</feature>
<feature type="coiled-coil region" evidence="2">
    <location>
        <begin position="1309"/>
        <end position="1336"/>
    </location>
</feature>
<evidence type="ECO:0000313" key="4">
    <source>
        <dbReference type="EMBL" id="CAJ1384401.1"/>
    </source>
</evidence>
<dbReference type="InterPro" id="IPR011990">
    <property type="entry name" value="TPR-like_helical_dom_sf"/>
</dbReference>
<dbReference type="GO" id="GO:0042802">
    <property type="term" value="F:identical protein binding"/>
    <property type="evidence" value="ECO:0007669"/>
    <property type="project" value="InterPro"/>
</dbReference>
<reference evidence="4" key="1">
    <citation type="submission" date="2023-08" db="EMBL/GenBank/DDBJ databases">
        <authorList>
            <person name="Chen Y."/>
            <person name="Shah S."/>
            <person name="Dougan E. K."/>
            <person name="Thang M."/>
            <person name="Chan C."/>
        </authorList>
    </citation>
    <scope>NUCLEOTIDE SEQUENCE</scope>
</reference>
<evidence type="ECO:0000256" key="1">
    <source>
        <dbReference type="PROSITE-ProRule" id="PRU00339"/>
    </source>
</evidence>
<dbReference type="Gene3D" id="3.40.50.1460">
    <property type="match status" value="1"/>
</dbReference>
<accession>A0AA36ICT4</accession>
<keyword evidence="1" id="KW-0802">TPR repeat</keyword>
<dbReference type="InterPro" id="IPR011717">
    <property type="entry name" value="TPR-4"/>
</dbReference>